<organism evidence="13 14">
    <name type="scientific">Mesocricetus auratus</name>
    <name type="common">Golden hamster</name>
    <dbReference type="NCBI Taxonomy" id="10036"/>
    <lineage>
        <taxon>Eukaryota</taxon>
        <taxon>Metazoa</taxon>
        <taxon>Chordata</taxon>
        <taxon>Craniata</taxon>
        <taxon>Vertebrata</taxon>
        <taxon>Euteleostomi</taxon>
        <taxon>Mammalia</taxon>
        <taxon>Eutheria</taxon>
        <taxon>Euarchontoglires</taxon>
        <taxon>Glires</taxon>
        <taxon>Rodentia</taxon>
        <taxon>Myomorpha</taxon>
        <taxon>Muroidea</taxon>
        <taxon>Cricetidae</taxon>
        <taxon>Cricetinae</taxon>
        <taxon>Mesocricetus</taxon>
    </lineage>
</organism>
<evidence type="ECO:0000313" key="14">
    <source>
        <dbReference type="RefSeq" id="XP_005087807.2"/>
    </source>
</evidence>
<feature type="domain" description="G-protein coupled receptors family 1 profile" evidence="12">
    <location>
        <begin position="25"/>
        <end position="289"/>
    </location>
</feature>
<accession>A0A1U7R7P8</accession>
<dbReference type="PANTHER" id="PTHR24062">
    <property type="entry name" value="VOMERONASAL TYPE-1 RECEPTOR"/>
    <property type="match status" value="1"/>
</dbReference>
<keyword evidence="6 11" id="KW-1133">Transmembrane helix</keyword>
<dbReference type="eggNOG" id="ENOG502RD1P">
    <property type="taxonomic scope" value="Eukaryota"/>
</dbReference>
<dbReference type="SUPFAM" id="SSF81321">
    <property type="entry name" value="Family A G protein-coupled receptor-like"/>
    <property type="match status" value="1"/>
</dbReference>
<comment type="subcellular location">
    <subcellularLocation>
        <location evidence="1 11">Cell membrane</location>
        <topology evidence="1 11">Multi-pass membrane protein</topology>
    </subcellularLocation>
</comment>
<name>A0A1U7R7P8_MESAU</name>
<keyword evidence="5 11" id="KW-0812">Transmembrane</keyword>
<dbReference type="KEGG" id="maua:101828430"/>
<gene>
    <name evidence="14" type="primary">LOC101828430</name>
</gene>
<dbReference type="GO" id="GO:0005886">
    <property type="term" value="C:plasma membrane"/>
    <property type="evidence" value="ECO:0007669"/>
    <property type="project" value="UniProtKB-SubCell"/>
</dbReference>
<feature type="transmembrane region" description="Helical" evidence="11">
    <location>
        <begin position="185"/>
        <end position="211"/>
    </location>
</feature>
<reference evidence="14" key="1">
    <citation type="submission" date="2025-08" db="UniProtKB">
        <authorList>
            <consortium name="RefSeq"/>
        </authorList>
    </citation>
    <scope>IDENTIFICATION</scope>
    <source>
        <tissue evidence="14">Liver</tissue>
    </source>
</reference>
<keyword evidence="7 11" id="KW-0297">G-protein coupled receptor</keyword>
<dbReference type="Pfam" id="PF03402">
    <property type="entry name" value="V1R"/>
    <property type="match status" value="1"/>
</dbReference>
<keyword evidence="13" id="KW-1185">Reference proteome</keyword>
<protein>
    <recommendedName>
        <fullName evidence="11">Vomeronasal type-1 receptor</fullName>
    </recommendedName>
</protein>
<evidence type="ECO:0000256" key="8">
    <source>
        <dbReference type="ARBA" id="ARBA00023136"/>
    </source>
</evidence>
<keyword evidence="8 11" id="KW-0472">Membrane</keyword>
<feature type="transmembrane region" description="Helical" evidence="11">
    <location>
        <begin position="267"/>
        <end position="289"/>
    </location>
</feature>
<dbReference type="Proteomes" id="UP000886700">
    <property type="component" value="Unplaced"/>
</dbReference>
<evidence type="ECO:0000256" key="6">
    <source>
        <dbReference type="ARBA" id="ARBA00022989"/>
    </source>
</evidence>
<feature type="transmembrane region" description="Helical" evidence="11">
    <location>
        <begin position="130"/>
        <end position="152"/>
    </location>
</feature>
<dbReference type="GeneID" id="101828430"/>
<comment type="similarity">
    <text evidence="2 11">Belongs to the G-protein coupled receptor 1 family.</text>
</comment>
<keyword evidence="3 11" id="KW-1003">Cell membrane</keyword>
<evidence type="ECO:0000256" key="9">
    <source>
        <dbReference type="ARBA" id="ARBA00023170"/>
    </source>
</evidence>
<feature type="transmembrane region" description="Helical" evidence="11">
    <location>
        <begin position="238"/>
        <end position="261"/>
    </location>
</feature>
<dbReference type="GO" id="GO:0016503">
    <property type="term" value="F:pheromone receptor activity"/>
    <property type="evidence" value="ECO:0007669"/>
    <property type="project" value="InterPro"/>
</dbReference>
<sequence length="326" mass="36273">MDVWVPFNLNWGIMFFMQTAAGILANSFLFHLYNFPLFTAQVLRPTNLILNQLVISNNLVLFSKGIPQTVATFGLTSFLGDSGCKLILYLHRVARGVSLSTTSLLSGFQAIKLHPDTFVWLNLRSRSSKCIGACCFLCWIPQLVLNIPVSMIKTGPPNSKNLSAKGIYRYCSSTRPERLTFLLKAAILLLSDILCLVIMAWASGSMVVVLYKHKHRVQHIRSHSLSPRASHEDRATRTILILVTMFLSFYSVASLLSLWISQTVNPSHWLLNTSVLLSLGFPALSPFVFSFNNIRGPAFCSVFCTKKANPPTLFSEFGGSSRSCQV</sequence>
<evidence type="ECO:0000256" key="7">
    <source>
        <dbReference type="ARBA" id="ARBA00023040"/>
    </source>
</evidence>
<evidence type="ECO:0000256" key="10">
    <source>
        <dbReference type="ARBA" id="ARBA00023224"/>
    </source>
</evidence>
<dbReference type="RefSeq" id="XP_005087807.2">
    <property type="nucleotide sequence ID" value="XM_005087750.2"/>
</dbReference>
<keyword evidence="10 11" id="KW-0807">Transducer</keyword>
<dbReference type="AlphaFoldDB" id="A0A1U7R7P8"/>
<dbReference type="PRINTS" id="PR01534">
    <property type="entry name" value="VOMERONASL1R"/>
</dbReference>
<feature type="transmembrane region" description="Helical" evidence="11">
    <location>
        <begin position="12"/>
        <end position="33"/>
    </location>
</feature>
<evidence type="ECO:0000259" key="12">
    <source>
        <dbReference type="PROSITE" id="PS50262"/>
    </source>
</evidence>
<evidence type="ECO:0000256" key="5">
    <source>
        <dbReference type="ARBA" id="ARBA00022692"/>
    </source>
</evidence>
<dbReference type="InterPro" id="IPR004072">
    <property type="entry name" value="Vmron_rcpt_1"/>
</dbReference>
<dbReference type="GO" id="GO:0019236">
    <property type="term" value="P:response to pheromone"/>
    <property type="evidence" value="ECO:0007669"/>
    <property type="project" value="UniProtKB-KW"/>
</dbReference>
<keyword evidence="9 11" id="KW-0675">Receptor</keyword>
<evidence type="ECO:0000256" key="1">
    <source>
        <dbReference type="ARBA" id="ARBA00004651"/>
    </source>
</evidence>
<evidence type="ECO:0000256" key="2">
    <source>
        <dbReference type="ARBA" id="ARBA00010663"/>
    </source>
</evidence>
<dbReference type="GO" id="GO:0007606">
    <property type="term" value="P:sensory perception of chemical stimulus"/>
    <property type="evidence" value="ECO:0007669"/>
    <property type="project" value="UniProtKB-ARBA"/>
</dbReference>
<dbReference type="Gene3D" id="1.20.1070.10">
    <property type="entry name" value="Rhodopsin 7-helix transmembrane proteins"/>
    <property type="match status" value="1"/>
</dbReference>
<evidence type="ECO:0000313" key="13">
    <source>
        <dbReference type="Proteomes" id="UP000886700"/>
    </source>
</evidence>
<proteinExistence type="inferred from homology"/>
<evidence type="ECO:0000256" key="4">
    <source>
        <dbReference type="ARBA" id="ARBA00022507"/>
    </source>
</evidence>
<evidence type="ECO:0000256" key="11">
    <source>
        <dbReference type="RuleBase" id="RU364061"/>
    </source>
</evidence>
<dbReference type="OrthoDB" id="9606139at2759"/>
<keyword evidence="4 11" id="KW-0589">Pheromone response</keyword>
<dbReference type="InterPro" id="IPR017452">
    <property type="entry name" value="GPCR_Rhodpsn_7TM"/>
</dbReference>
<evidence type="ECO:0000256" key="3">
    <source>
        <dbReference type="ARBA" id="ARBA00022475"/>
    </source>
</evidence>
<dbReference type="PROSITE" id="PS50262">
    <property type="entry name" value="G_PROTEIN_RECEP_F1_2"/>
    <property type="match status" value="1"/>
</dbReference>